<organism evidence="1">
    <name type="scientific">metagenome</name>
    <dbReference type="NCBI Taxonomy" id="256318"/>
    <lineage>
        <taxon>unclassified sequences</taxon>
        <taxon>metagenomes</taxon>
    </lineage>
</organism>
<dbReference type="GO" id="GO:0032259">
    <property type="term" value="P:methylation"/>
    <property type="evidence" value="ECO:0007669"/>
    <property type="project" value="UniProtKB-KW"/>
</dbReference>
<sequence>MPALIEHNVQTFGRRGVQFLCVDIAAEELPQADLCLIRQVFQHLSNDQIKAVIKKLGCFNFTLVTEHYPSANAFRAANLDKVHGADVRLYDGSAVLLDHPPFNVSNLRLVLEEAVLSPVVAEGEVLRTFLIEGSPLVK</sequence>
<dbReference type="EMBL" id="UIDG01000651">
    <property type="protein sequence ID" value="SUS08920.1"/>
    <property type="molecule type" value="Genomic_DNA"/>
</dbReference>
<proteinExistence type="predicted"/>
<accession>A0A380TKE2</accession>
<gene>
    <name evidence="1" type="ORF">DF3PB_950010</name>
</gene>
<dbReference type="AlphaFoldDB" id="A0A380TKE2"/>
<keyword evidence="1" id="KW-0808">Transferase</keyword>
<reference evidence="1" key="1">
    <citation type="submission" date="2018-07" db="EMBL/GenBank/DDBJ databases">
        <authorList>
            <person name="Quirk P.G."/>
            <person name="Krulwich T.A."/>
        </authorList>
    </citation>
    <scope>NUCLEOTIDE SEQUENCE</scope>
</reference>
<protein>
    <submittedName>
        <fullName evidence="1">Methyltransferase domain-containing protein</fullName>
    </submittedName>
</protein>
<evidence type="ECO:0000313" key="1">
    <source>
        <dbReference type="EMBL" id="SUS08920.1"/>
    </source>
</evidence>
<dbReference type="GO" id="GO:0008168">
    <property type="term" value="F:methyltransferase activity"/>
    <property type="evidence" value="ECO:0007669"/>
    <property type="project" value="UniProtKB-KW"/>
</dbReference>
<keyword evidence="1" id="KW-0489">Methyltransferase</keyword>
<name>A0A380TKE2_9ZZZZ</name>